<dbReference type="EMBL" id="JAGVSJ010000015">
    <property type="protein sequence ID" value="MBX8632150.1"/>
    <property type="molecule type" value="Genomic_DNA"/>
</dbReference>
<feature type="transmembrane region" description="Helical" evidence="1">
    <location>
        <begin position="7"/>
        <end position="30"/>
    </location>
</feature>
<accession>A0A8J7YQC6</accession>
<proteinExistence type="predicted"/>
<keyword evidence="1" id="KW-0472">Membrane</keyword>
<feature type="transmembrane region" description="Helical" evidence="1">
    <location>
        <begin position="50"/>
        <end position="76"/>
    </location>
</feature>
<comment type="caution">
    <text evidence="3">The sequence shown here is derived from an EMBL/GenBank/DDBJ whole genome shotgun (WGS) entry which is preliminary data.</text>
</comment>
<feature type="transmembrane region" description="Helical" evidence="1">
    <location>
        <begin position="88"/>
        <end position="109"/>
    </location>
</feature>
<dbReference type="AlphaFoldDB" id="A0A8J7YQC6"/>
<evidence type="ECO:0000313" key="4">
    <source>
        <dbReference type="Proteomes" id="UP000750197"/>
    </source>
</evidence>
<name>A0A8J7YQC6_9ARCH</name>
<protein>
    <submittedName>
        <fullName evidence="3">Uncharacterized protein</fullName>
    </submittedName>
</protein>
<sequence>MNRRALHLYYASMIVYMLASIFFILYGLVIRPVSLLYHEDVRQMVSPVFGNFYMFMLSLVIISVTLTVISLALFLASVAVARKTQSRLSAGTLIFPVLLYLFAFTLLGVSGI</sequence>
<evidence type="ECO:0000313" key="2">
    <source>
        <dbReference type="EMBL" id="MBX8632150.1"/>
    </source>
</evidence>
<dbReference type="Proteomes" id="UP000716004">
    <property type="component" value="Unassembled WGS sequence"/>
</dbReference>
<organism evidence="3 4">
    <name type="scientific">Candidatus Sysuiplasma superficiale</name>
    <dbReference type="NCBI Taxonomy" id="2823368"/>
    <lineage>
        <taxon>Archaea</taxon>
        <taxon>Methanobacteriati</taxon>
        <taxon>Thermoplasmatota</taxon>
        <taxon>Thermoplasmata</taxon>
        <taxon>Candidatus Sysuiplasmatales</taxon>
        <taxon>Candidatus Sysuiplasmataceae</taxon>
        <taxon>Candidatus Sysuiplasma</taxon>
    </lineage>
</organism>
<reference evidence="3" key="1">
    <citation type="submission" date="2021-05" db="EMBL/GenBank/DDBJ databases">
        <title>Genomic insights into ecological role and evolution of a novel Thermoplasmata order Candidatus Sysuiplasmatales.</title>
        <authorList>
            <person name="Yuan Y."/>
        </authorList>
    </citation>
    <scope>NUCLEOTIDE SEQUENCE</scope>
    <source>
        <strain evidence="3">TUT19-bin139</strain>
        <strain evidence="2">YP2-bin.285</strain>
    </source>
</reference>
<dbReference type="EMBL" id="JAHEAC010000116">
    <property type="protein sequence ID" value="MBX8644878.1"/>
    <property type="molecule type" value="Genomic_DNA"/>
</dbReference>
<evidence type="ECO:0000256" key="1">
    <source>
        <dbReference type="SAM" id="Phobius"/>
    </source>
</evidence>
<evidence type="ECO:0000313" key="3">
    <source>
        <dbReference type="EMBL" id="MBX8644878.1"/>
    </source>
</evidence>
<keyword evidence="1" id="KW-1133">Transmembrane helix</keyword>
<keyword evidence="1" id="KW-0812">Transmembrane</keyword>
<dbReference type="Proteomes" id="UP000750197">
    <property type="component" value="Unassembled WGS sequence"/>
</dbReference>
<gene>
    <name evidence="2" type="ORF">J9259_06505</name>
    <name evidence="3" type="ORF">KIY12_09210</name>
</gene>